<dbReference type="InterPro" id="IPR002871">
    <property type="entry name" value="NIF_FeS_clus_asmbl_NifU_N"/>
</dbReference>
<dbReference type="EMBL" id="CP049869">
    <property type="protein sequence ID" value="QIK77948.1"/>
    <property type="molecule type" value="Genomic_DNA"/>
</dbReference>
<feature type="domain" description="NIF system FeS cluster assembly NifU N-terminal" evidence="1">
    <location>
        <begin position="25"/>
        <end position="86"/>
    </location>
</feature>
<proteinExistence type="predicted"/>
<evidence type="ECO:0000313" key="2">
    <source>
        <dbReference type="EMBL" id="QIK77948.1"/>
    </source>
</evidence>
<protein>
    <submittedName>
        <fullName evidence="2">Iron-sulfur cluster assembly scaffold protein</fullName>
    </submittedName>
</protein>
<dbReference type="GO" id="GO:0051536">
    <property type="term" value="F:iron-sulfur cluster binding"/>
    <property type="evidence" value="ECO:0007669"/>
    <property type="project" value="InterPro"/>
</dbReference>
<name>A0A6G7YMI0_9SPHN</name>
<dbReference type="Pfam" id="PF01592">
    <property type="entry name" value="NifU_N"/>
    <property type="match status" value="1"/>
</dbReference>
<dbReference type="KEGG" id="spii:G7077_02495"/>
<dbReference type="RefSeq" id="WP_166410343.1">
    <property type="nucleotide sequence ID" value="NZ_CP049869.1"/>
</dbReference>
<gene>
    <name evidence="2" type="ORF">G7077_02495</name>
</gene>
<sequence>MNAPLYTTEILRLAASLPEPAALAREDGAAEMRSPTCGSVVRVGVMVDDASLSALSLSVQACAFGQASSAIMARHAAGVDLAAAEAAVANLAAWLDGKRENPGVWPDLTSLVPARSRRGRHGAILLPFRALAAALKAADHG</sequence>
<dbReference type="SUPFAM" id="SSF82649">
    <property type="entry name" value="SufE/NifU"/>
    <property type="match status" value="1"/>
</dbReference>
<evidence type="ECO:0000259" key="1">
    <source>
        <dbReference type="Pfam" id="PF01592"/>
    </source>
</evidence>
<dbReference type="CDD" id="cd06664">
    <property type="entry name" value="IscU_like"/>
    <property type="match status" value="1"/>
</dbReference>
<dbReference type="AlphaFoldDB" id="A0A6G7YMI0"/>
<dbReference type="GO" id="GO:0005506">
    <property type="term" value="F:iron ion binding"/>
    <property type="evidence" value="ECO:0007669"/>
    <property type="project" value="InterPro"/>
</dbReference>
<keyword evidence="3" id="KW-1185">Reference proteome</keyword>
<organism evidence="2 3">
    <name type="scientific">Sphingomonas piscis</name>
    <dbReference type="NCBI Taxonomy" id="2714943"/>
    <lineage>
        <taxon>Bacteria</taxon>
        <taxon>Pseudomonadati</taxon>
        <taxon>Pseudomonadota</taxon>
        <taxon>Alphaproteobacteria</taxon>
        <taxon>Sphingomonadales</taxon>
        <taxon>Sphingomonadaceae</taxon>
        <taxon>Sphingomonas</taxon>
    </lineage>
</organism>
<evidence type="ECO:0000313" key="3">
    <source>
        <dbReference type="Proteomes" id="UP000503222"/>
    </source>
</evidence>
<accession>A0A6G7YMI0</accession>
<dbReference type="Proteomes" id="UP000503222">
    <property type="component" value="Chromosome"/>
</dbReference>
<dbReference type="Gene3D" id="3.90.1010.10">
    <property type="match status" value="1"/>
</dbReference>
<reference evidence="2 3" key="1">
    <citation type="submission" date="2020-03" db="EMBL/GenBank/DDBJ databases">
        <title>Sphingomonas sp. nov., isolated from fish.</title>
        <authorList>
            <person name="Hyun D.-W."/>
            <person name="Bae J.-W."/>
        </authorList>
    </citation>
    <scope>NUCLEOTIDE SEQUENCE [LARGE SCALE GENOMIC DNA]</scope>
    <source>
        <strain evidence="2 3">HDW15B</strain>
    </source>
</reference>
<dbReference type="GO" id="GO:0016226">
    <property type="term" value="P:iron-sulfur cluster assembly"/>
    <property type="evidence" value="ECO:0007669"/>
    <property type="project" value="InterPro"/>
</dbReference>